<evidence type="ECO:0000313" key="6">
    <source>
        <dbReference type="Proteomes" id="UP000294980"/>
    </source>
</evidence>
<organism evidence="5 6">
    <name type="scientific">Chromatocurvus halotolerans</name>
    <dbReference type="NCBI Taxonomy" id="1132028"/>
    <lineage>
        <taxon>Bacteria</taxon>
        <taxon>Pseudomonadati</taxon>
        <taxon>Pseudomonadota</taxon>
        <taxon>Gammaproteobacteria</taxon>
        <taxon>Cellvibrionales</taxon>
        <taxon>Halieaceae</taxon>
        <taxon>Chromatocurvus</taxon>
    </lineage>
</organism>
<dbReference type="InterPro" id="IPR000531">
    <property type="entry name" value="Beta-barrel_TonB"/>
</dbReference>
<keyword evidence="6" id="KW-1185">Reference proteome</keyword>
<evidence type="ECO:0000259" key="4">
    <source>
        <dbReference type="Pfam" id="PF00593"/>
    </source>
</evidence>
<proteinExistence type="predicted"/>
<feature type="domain" description="TonB-dependent receptor-like beta-barrel" evidence="4">
    <location>
        <begin position="101"/>
        <end position="655"/>
    </location>
</feature>
<dbReference type="PANTHER" id="PTHR47234:SF2">
    <property type="entry name" value="TONB-DEPENDENT RECEPTOR"/>
    <property type="match status" value="1"/>
</dbReference>
<dbReference type="EMBL" id="SLWX01000009">
    <property type="protein sequence ID" value="TCO75330.1"/>
    <property type="molecule type" value="Genomic_DNA"/>
</dbReference>
<keyword evidence="3" id="KW-0998">Cell outer membrane</keyword>
<reference evidence="5 6" key="1">
    <citation type="submission" date="2019-03" db="EMBL/GenBank/DDBJ databases">
        <title>Genomic Encyclopedia of Type Strains, Phase IV (KMG-IV): sequencing the most valuable type-strain genomes for metagenomic binning, comparative biology and taxonomic classification.</title>
        <authorList>
            <person name="Goeker M."/>
        </authorList>
    </citation>
    <scope>NUCLEOTIDE SEQUENCE [LARGE SCALE GENOMIC DNA]</scope>
    <source>
        <strain evidence="5 6">DSM 23344</strain>
    </source>
</reference>
<protein>
    <submittedName>
        <fullName evidence="5">TonB-dependent receptor-like protein</fullName>
    </submittedName>
</protein>
<dbReference type="Gene3D" id="2.40.170.20">
    <property type="entry name" value="TonB-dependent receptor, beta-barrel domain"/>
    <property type="match status" value="1"/>
</dbReference>
<dbReference type="RefSeq" id="WP_205686654.1">
    <property type="nucleotide sequence ID" value="NZ_QQSW01000012.1"/>
</dbReference>
<dbReference type="AlphaFoldDB" id="A0A4V2SBG0"/>
<evidence type="ECO:0000256" key="3">
    <source>
        <dbReference type="ARBA" id="ARBA00023237"/>
    </source>
</evidence>
<accession>A0A4V2SBG0</accession>
<dbReference type="GO" id="GO:0009279">
    <property type="term" value="C:cell outer membrane"/>
    <property type="evidence" value="ECO:0007669"/>
    <property type="project" value="UniProtKB-SubCell"/>
</dbReference>
<name>A0A4V2SBG0_9GAMM</name>
<sequence>MPFYDPFNFNPFNIFQLPLEQYRTFGSARYELNDKVEVYSEAFFTQSTNTTRIAPSGTFRNVLETPLSNPFLPAGIRDQICGFAGIDAGACGAAALATDPNDPAFQTVDIDYGRRFVEFGTRDNQRQTRVWQFKIGARGDLTDSISYDAFYACGESDLRGRQSGNGTRTRLRQSLMATDPNACLDPTGGCVPIDLFGPEGSLTPQVQEFLDVGNTSNTFTSLEQFQAFINGDTGLSLPTVDAPVSFVLGGEYRDYGAGFSNDLLTQTPGEVLGNGAAAPNVTGDYDVSEVFVELNVPVLQDQPFAEELTVQLGGRLSDYSTTGQESTWKIGGTWTPVSGVQFRGNAQRVTRAPNIDELFSPTVTGLDNFSTDPCAGNTPVGNAALTAVCVAQGAPAPTIGNIIVDPAGQVNVTEGGNLDLNAETADTYTIGAIIQPQALPQLSMTIDYYSIKVEDAITTPTAGDVFAGCFGPAFESGNLAIDGSSASDPACTSIRRNPATGNLFGDVSTTPGLPLVLSNQGILETDGIDLTVNYSHELGIGSLVYNLNGNWTNSSTFQASPTSVNRECVGFYSINCGSPQPEYMISQRATLSTSMAGRPVDVSLLWRYIDEMEVEPEVASAFLPQFREISPEHYFDLSVRASVTDQLQFTAAVINMMNEEPKVVGSNIGSTAFNSGNVFPSSYDPLGRRFSVTLNYRM</sequence>
<gene>
    <name evidence="5" type="ORF">EV688_10953</name>
</gene>
<dbReference type="SUPFAM" id="SSF56935">
    <property type="entry name" value="Porins"/>
    <property type="match status" value="1"/>
</dbReference>
<evidence type="ECO:0000313" key="5">
    <source>
        <dbReference type="EMBL" id="TCO75330.1"/>
    </source>
</evidence>
<dbReference type="PANTHER" id="PTHR47234">
    <property type="match status" value="1"/>
</dbReference>
<dbReference type="Proteomes" id="UP000294980">
    <property type="component" value="Unassembled WGS sequence"/>
</dbReference>
<evidence type="ECO:0000256" key="2">
    <source>
        <dbReference type="ARBA" id="ARBA00023136"/>
    </source>
</evidence>
<dbReference type="InterPro" id="IPR036942">
    <property type="entry name" value="Beta-barrel_TonB_sf"/>
</dbReference>
<evidence type="ECO:0000256" key="1">
    <source>
        <dbReference type="ARBA" id="ARBA00004442"/>
    </source>
</evidence>
<comment type="subcellular location">
    <subcellularLocation>
        <location evidence="1">Cell outer membrane</location>
    </subcellularLocation>
</comment>
<comment type="caution">
    <text evidence="5">The sequence shown here is derived from an EMBL/GenBank/DDBJ whole genome shotgun (WGS) entry which is preliminary data.</text>
</comment>
<keyword evidence="5" id="KW-0675">Receptor</keyword>
<keyword evidence="2" id="KW-0472">Membrane</keyword>
<dbReference type="Pfam" id="PF00593">
    <property type="entry name" value="TonB_dep_Rec_b-barrel"/>
    <property type="match status" value="1"/>
</dbReference>